<evidence type="ECO:0008006" key="3">
    <source>
        <dbReference type="Google" id="ProtNLM"/>
    </source>
</evidence>
<protein>
    <recommendedName>
        <fullName evidence="3">Lipoprotein</fullName>
    </recommendedName>
</protein>
<proteinExistence type="predicted"/>
<keyword evidence="2" id="KW-1185">Reference proteome</keyword>
<dbReference type="EMBL" id="UGVI01000001">
    <property type="protein sequence ID" value="SUE13218.1"/>
    <property type="molecule type" value="Genomic_DNA"/>
</dbReference>
<name>A0A379LV30_9NOCA</name>
<sequence>MASRFVRTGSALAVAVALGVSGCSGSTSVSVVDDPRLEAEFESVLVSGQTRTLGEITAAAGIESWDRMYYFRVPVLMSELNRMMHTPGVTWRNLPGADAEGLIVFVSQEQVVRAVADREPSLYLSGFGTSDSSVTPDVLAGIPRLAVESRGR</sequence>
<evidence type="ECO:0000313" key="2">
    <source>
        <dbReference type="Proteomes" id="UP000254569"/>
    </source>
</evidence>
<organism evidence="1 2">
    <name type="scientific">Rhodococcus gordoniae</name>
    <dbReference type="NCBI Taxonomy" id="223392"/>
    <lineage>
        <taxon>Bacteria</taxon>
        <taxon>Bacillati</taxon>
        <taxon>Actinomycetota</taxon>
        <taxon>Actinomycetes</taxon>
        <taxon>Mycobacteriales</taxon>
        <taxon>Nocardiaceae</taxon>
        <taxon>Rhodococcus</taxon>
    </lineage>
</organism>
<reference evidence="1 2" key="1">
    <citation type="submission" date="2018-06" db="EMBL/GenBank/DDBJ databases">
        <authorList>
            <consortium name="Pathogen Informatics"/>
            <person name="Doyle S."/>
        </authorList>
    </citation>
    <scope>NUCLEOTIDE SEQUENCE [LARGE SCALE GENOMIC DNA]</scope>
    <source>
        <strain evidence="1 2">NCTC13296</strain>
    </source>
</reference>
<dbReference type="PROSITE" id="PS51257">
    <property type="entry name" value="PROKAR_LIPOPROTEIN"/>
    <property type="match status" value="1"/>
</dbReference>
<dbReference type="Proteomes" id="UP000254569">
    <property type="component" value="Unassembled WGS sequence"/>
</dbReference>
<accession>A0A379LV30</accession>
<dbReference type="AlphaFoldDB" id="A0A379LV30"/>
<evidence type="ECO:0000313" key="1">
    <source>
        <dbReference type="EMBL" id="SUE13218.1"/>
    </source>
</evidence>
<gene>
    <name evidence="1" type="ORF">NCTC13296_00025</name>
</gene>